<organism evidence="3 4">
    <name type="scientific">Carya illinoinensis</name>
    <name type="common">Pecan</name>
    <dbReference type="NCBI Taxonomy" id="32201"/>
    <lineage>
        <taxon>Eukaryota</taxon>
        <taxon>Viridiplantae</taxon>
        <taxon>Streptophyta</taxon>
        <taxon>Embryophyta</taxon>
        <taxon>Tracheophyta</taxon>
        <taxon>Spermatophyta</taxon>
        <taxon>Magnoliopsida</taxon>
        <taxon>eudicotyledons</taxon>
        <taxon>Gunneridae</taxon>
        <taxon>Pentapetalae</taxon>
        <taxon>rosids</taxon>
        <taxon>fabids</taxon>
        <taxon>Fagales</taxon>
        <taxon>Juglandaceae</taxon>
        <taxon>Carya</taxon>
    </lineage>
</organism>
<dbReference type="PANTHER" id="PTHR34568:SF4">
    <property type="entry name" value="OS02G0638000 PROTEIN"/>
    <property type="match status" value="1"/>
</dbReference>
<feature type="region of interest" description="Disordered" evidence="1">
    <location>
        <begin position="121"/>
        <end position="152"/>
    </location>
</feature>
<name>A0A922A0K0_CARIL</name>
<gene>
    <name evidence="3" type="ORF">I3842_16G070900</name>
</gene>
<evidence type="ECO:0000256" key="1">
    <source>
        <dbReference type="SAM" id="MobiDB-lite"/>
    </source>
</evidence>
<dbReference type="InterPro" id="IPR058941">
    <property type="entry name" value="HTH_AT3G52170-like"/>
</dbReference>
<accession>A0A922A0K0</accession>
<dbReference type="Proteomes" id="UP000811246">
    <property type="component" value="Chromosome 16"/>
</dbReference>
<evidence type="ECO:0000259" key="2">
    <source>
        <dbReference type="Pfam" id="PF25896"/>
    </source>
</evidence>
<dbReference type="InterPro" id="IPR058942">
    <property type="entry name" value="AT3G52170-like"/>
</dbReference>
<dbReference type="AlphaFoldDB" id="A0A922A0K0"/>
<reference evidence="3" key="1">
    <citation type="submission" date="2021-01" db="EMBL/GenBank/DDBJ databases">
        <authorList>
            <person name="Lovell J.T."/>
            <person name="Bentley N."/>
            <person name="Bhattarai G."/>
            <person name="Jenkins J.W."/>
            <person name="Sreedasyam A."/>
            <person name="Alarcon Y."/>
            <person name="Bock C."/>
            <person name="Boston L."/>
            <person name="Carlson J."/>
            <person name="Cervantes K."/>
            <person name="Clermont K."/>
            <person name="Krom N."/>
            <person name="Kubenka K."/>
            <person name="Mamidi S."/>
            <person name="Mattison C."/>
            <person name="Monteros M."/>
            <person name="Pisani C."/>
            <person name="Plott C."/>
            <person name="Rajasekar S."/>
            <person name="Rhein H.S."/>
            <person name="Rohla C."/>
            <person name="Song M."/>
            <person name="Hilaire R.S."/>
            <person name="Shu S."/>
            <person name="Wells L."/>
            <person name="Wang X."/>
            <person name="Webber J."/>
            <person name="Heerema R.J."/>
            <person name="Klein P."/>
            <person name="Conner P."/>
            <person name="Grauke L."/>
            <person name="Grimwood J."/>
            <person name="Schmutz J."/>
            <person name="Randall J.J."/>
        </authorList>
    </citation>
    <scope>NUCLEOTIDE SEQUENCE</scope>
    <source>
        <tissue evidence="3">Leaf</tissue>
    </source>
</reference>
<evidence type="ECO:0000313" key="3">
    <source>
        <dbReference type="EMBL" id="KAG6672667.1"/>
    </source>
</evidence>
<feature type="compositionally biased region" description="Polar residues" evidence="1">
    <location>
        <begin position="137"/>
        <end position="152"/>
    </location>
</feature>
<evidence type="ECO:0000313" key="4">
    <source>
        <dbReference type="Proteomes" id="UP000811246"/>
    </source>
</evidence>
<feature type="region of interest" description="Disordered" evidence="1">
    <location>
        <begin position="287"/>
        <end position="316"/>
    </location>
</feature>
<dbReference type="EMBL" id="CM031840">
    <property type="protein sequence ID" value="KAG6672667.1"/>
    <property type="molecule type" value="Genomic_DNA"/>
</dbReference>
<sequence>MAASMGKTQLMMKMKMMARGGHEFSSKSYQKSVRIEINKVVGVSHIQWRGNSTAASVASSDIPSDAQKRRRVSKDERRAMVESFVNNYREMNGGKFPNLSFAQKQVGGCYYNVRKIIQELKHKSKMSSPDRSKESPSQESKAAGSQISGAQKTLSKEVVKPPTLGFHSNLVATQSNLLKGEAVACPLFEKPKDNEVKEAQENHWLKEETQLVSHPSIEISENGNTKEVPPSGLKKPKDDKEGKALLNDFDFVPAESRLLKGDVEKEETQGGHSGFAVTESCLLTRESKKGLPTCPENADDKRKEQAVSEDLANDDSLEFRAEQYQSSVELEKVAKDTSTSQKTDAEVPKKSSSWESLKSFADGFVNNIWRKM</sequence>
<dbReference type="Pfam" id="PF25896">
    <property type="entry name" value="HTH_AT3G52170"/>
    <property type="match status" value="1"/>
</dbReference>
<protein>
    <recommendedName>
        <fullName evidence="2">AT3G52170-like helix-turn-helix domain-containing protein</fullName>
    </recommendedName>
</protein>
<feature type="domain" description="AT3G52170-like helix-turn-helix" evidence="2">
    <location>
        <begin position="73"/>
        <end position="122"/>
    </location>
</feature>
<proteinExistence type="predicted"/>
<feature type="region of interest" description="Disordered" evidence="1">
    <location>
        <begin position="330"/>
        <end position="349"/>
    </location>
</feature>
<feature type="region of interest" description="Disordered" evidence="1">
    <location>
        <begin position="212"/>
        <end position="242"/>
    </location>
</feature>
<comment type="caution">
    <text evidence="3">The sequence shown here is derived from an EMBL/GenBank/DDBJ whole genome shotgun (WGS) entry which is preliminary data.</text>
</comment>
<dbReference type="PANTHER" id="PTHR34568">
    <property type="entry name" value="RRM DOMAIN-CONTAINING PROTEIN"/>
    <property type="match status" value="1"/>
</dbReference>